<dbReference type="PROSITE" id="PS50011">
    <property type="entry name" value="PROTEIN_KINASE_DOM"/>
    <property type="match status" value="1"/>
</dbReference>
<protein>
    <submittedName>
        <fullName evidence="4">AarF/UbiB family protein</fullName>
    </submittedName>
</protein>
<dbReference type="Proteomes" id="UP001058381">
    <property type="component" value="Chromosome"/>
</dbReference>
<dbReference type="InterPro" id="IPR000719">
    <property type="entry name" value="Prot_kinase_dom"/>
</dbReference>
<dbReference type="PANTHER" id="PTHR10566">
    <property type="entry name" value="CHAPERONE-ACTIVITY OF BC1 COMPLEX CABC1 -RELATED"/>
    <property type="match status" value="1"/>
</dbReference>
<dbReference type="InterPro" id="IPR050154">
    <property type="entry name" value="UbiB_kinase"/>
</dbReference>
<dbReference type="Pfam" id="PF03109">
    <property type="entry name" value="ABC1"/>
    <property type="match status" value="1"/>
</dbReference>
<keyword evidence="2" id="KW-0472">Membrane</keyword>
<dbReference type="GO" id="GO:0005524">
    <property type="term" value="F:ATP binding"/>
    <property type="evidence" value="ECO:0007669"/>
    <property type="project" value="InterPro"/>
</dbReference>
<keyword evidence="2" id="KW-1133">Transmembrane helix</keyword>
<dbReference type="InterPro" id="IPR004147">
    <property type="entry name" value="ABC1_dom"/>
</dbReference>
<feature type="transmembrane region" description="Helical" evidence="2">
    <location>
        <begin position="595"/>
        <end position="622"/>
    </location>
</feature>
<gene>
    <name evidence="4" type="ORF">M0D43_09150</name>
</gene>
<evidence type="ECO:0000313" key="4">
    <source>
        <dbReference type="EMBL" id="UXA67543.1"/>
    </source>
</evidence>
<evidence type="ECO:0000256" key="1">
    <source>
        <dbReference type="ARBA" id="ARBA00009670"/>
    </source>
</evidence>
<dbReference type="RefSeq" id="WP_252165003.1">
    <property type="nucleotide sequence ID" value="NZ_CP094827.1"/>
</dbReference>
<dbReference type="PANTHER" id="PTHR10566:SF113">
    <property type="entry name" value="PROTEIN ACTIVITY OF BC1 COMPLEX KINASE 7, CHLOROPLASTIC"/>
    <property type="match status" value="1"/>
</dbReference>
<keyword evidence="2" id="KW-0812">Transmembrane</keyword>
<dbReference type="SUPFAM" id="SSF56112">
    <property type="entry name" value="Protein kinase-like (PK-like)"/>
    <property type="match status" value="1"/>
</dbReference>
<reference evidence="4" key="1">
    <citation type="submission" date="2022-04" db="EMBL/GenBank/DDBJ databases">
        <title>Xanthomonas prunicola pv. tritici, a pathogen causing a previously unreported foliar disease of wheat.</title>
        <authorList>
            <person name="Clavijo F."/>
            <person name="Curland R.D."/>
            <person name="Dill-Macky R."/>
            <person name="Pereyra S."/>
            <person name="Roman-Reyna V."/>
            <person name="Siri M.I."/>
        </authorList>
    </citation>
    <scope>NUCLEOTIDE SEQUENCE</scope>
    <source>
        <strain evidence="4">CIX249</strain>
    </source>
</reference>
<organism evidence="4 5">
    <name type="scientific">Xanthomonas prunicola</name>
    <dbReference type="NCBI Taxonomy" id="2053930"/>
    <lineage>
        <taxon>Bacteria</taxon>
        <taxon>Pseudomonadati</taxon>
        <taxon>Pseudomonadota</taxon>
        <taxon>Gammaproteobacteria</taxon>
        <taxon>Lysobacterales</taxon>
        <taxon>Lysobacteraceae</taxon>
        <taxon>Xanthomonas</taxon>
    </lineage>
</organism>
<dbReference type="InterPro" id="IPR011009">
    <property type="entry name" value="Kinase-like_dom_sf"/>
</dbReference>
<dbReference type="GO" id="GO:0004672">
    <property type="term" value="F:protein kinase activity"/>
    <property type="evidence" value="ECO:0007669"/>
    <property type="project" value="InterPro"/>
</dbReference>
<evidence type="ECO:0000256" key="2">
    <source>
        <dbReference type="SAM" id="Phobius"/>
    </source>
</evidence>
<evidence type="ECO:0000313" key="5">
    <source>
        <dbReference type="Proteomes" id="UP001058381"/>
    </source>
</evidence>
<accession>A0A9Q9MTJ3</accession>
<dbReference type="GeneID" id="75151518"/>
<sequence length="635" mass="70237">MSRHCVDVACRCWGDARIAACALAVGRDSLGRACLHHLGALGFTTRRPGAGHTRRLHHAPEMALSQNDPHRAPAQAAGPADNAVVGGMSRRTQILRLLLRYRGSGVFAGMNLDPAAINEYEVPAEGTPDQFVSDLESLGPTFVKLGQMLSTRPDIVPPEFATALERMQENTSSVPVERIRQIIEEELGVSVNKAFSHFDPVPLGCASLAQVHRAALRDGTPVAIKVQKPEVAAQVRSDMDVLKSFATAADRLTGIGRRVRFADWLGEFGKTLRAELNYEDEAETLVRFGKHLKPFPLLWIPQPVWDLSSRKVLTMQLAEGVRVDKISGLRRTEQPMDKLAAELVKGYLDQMFVHGEIHADPHPGNLRVLQDGRLAIFDLGMVAHVPPRLRERLLKLLFAAVDGRGEEVAEETIALSTRLEDYDEDRYQRETGQMIARYAAHDTTSEGRVVLDLVRIATSTGLRTPPELSLLGKTLLNLEGVCRTLSPHLDTRRIVERHLQHVMRARLKKSLSAANLASEAMELQHLVREGPRRMSEILSLAAENRLQMRVTGLEESHLMESLQKIANRVAAGIVTAALIMASAQMMRIETGLKLWGYPAIAMVLFLLGVVLGLGIVVSALLFDRRVRAREERGHR</sequence>
<dbReference type="AlphaFoldDB" id="A0A9Q9MTJ3"/>
<dbReference type="CDD" id="cd05121">
    <property type="entry name" value="ABC1_ADCK3-like"/>
    <property type="match status" value="1"/>
</dbReference>
<proteinExistence type="inferred from homology"/>
<comment type="similarity">
    <text evidence="1">Belongs to the protein kinase superfamily. ADCK protein kinase family.</text>
</comment>
<name>A0A9Q9MTJ3_9XANT</name>
<evidence type="ECO:0000259" key="3">
    <source>
        <dbReference type="PROSITE" id="PS50011"/>
    </source>
</evidence>
<dbReference type="EMBL" id="CP096142">
    <property type="protein sequence ID" value="UXA67543.1"/>
    <property type="molecule type" value="Genomic_DNA"/>
</dbReference>
<feature type="domain" description="Protein kinase" evidence="3">
    <location>
        <begin position="197"/>
        <end position="528"/>
    </location>
</feature>